<keyword evidence="3" id="KW-0808">Transferase</keyword>
<dbReference type="InterPro" id="IPR000719">
    <property type="entry name" value="Prot_kinase_dom"/>
</dbReference>
<evidence type="ECO:0000256" key="6">
    <source>
        <dbReference type="ARBA" id="ARBA00022840"/>
    </source>
</evidence>
<dbReference type="AlphaFoldDB" id="A0AAD9L5W7"/>
<evidence type="ECO:0000313" key="12">
    <source>
        <dbReference type="Proteomes" id="UP001182556"/>
    </source>
</evidence>
<feature type="region of interest" description="Disordered" evidence="9">
    <location>
        <begin position="357"/>
        <end position="429"/>
    </location>
</feature>
<evidence type="ECO:0000256" key="8">
    <source>
        <dbReference type="ARBA" id="ARBA00048679"/>
    </source>
</evidence>
<keyword evidence="6" id="KW-0067">ATP-binding</keyword>
<feature type="region of interest" description="Disordered" evidence="9">
    <location>
        <begin position="1"/>
        <end position="91"/>
    </location>
</feature>
<feature type="compositionally biased region" description="Basic and acidic residues" evidence="9">
    <location>
        <begin position="608"/>
        <end position="617"/>
    </location>
</feature>
<feature type="region of interest" description="Disordered" evidence="9">
    <location>
        <begin position="667"/>
        <end position="882"/>
    </location>
</feature>
<name>A0AAD9L5W7_PAPLA</name>
<evidence type="ECO:0000256" key="7">
    <source>
        <dbReference type="ARBA" id="ARBA00047899"/>
    </source>
</evidence>
<dbReference type="PANTHER" id="PTHR24343">
    <property type="entry name" value="SERINE/THREONINE KINASE"/>
    <property type="match status" value="1"/>
</dbReference>
<dbReference type="Pfam" id="PF00069">
    <property type="entry name" value="Pkinase"/>
    <property type="match status" value="2"/>
</dbReference>
<keyword evidence="4" id="KW-0547">Nucleotide-binding</keyword>
<feature type="compositionally biased region" description="Polar residues" evidence="9">
    <location>
        <begin position="704"/>
        <end position="714"/>
    </location>
</feature>
<evidence type="ECO:0000256" key="3">
    <source>
        <dbReference type="ARBA" id="ARBA00022679"/>
    </source>
</evidence>
<protein>
    <recommendedName>
        <fullName evidence="1">non-specific serine/threonine protein kinase</fullName>
        <ecNumber evidence="1">2.7.11.1</ecNumber>
    </recommendedName>
</protein>
<dbReference type="CDD" id="cd14008">
    <property type="entry name" value="STKc_LKB1_CaMKK"/>
    <property type="match status" value="1"/>
</dbReference>
<dbReference type="SMART" id="SM00220">
    <property type="entry name" value="S_TKc"/>
    <property type="match status" value="1"/>
</dbReference>
<evidence type="ECO:0000256" key="2">
    <source>
        <dbReference type="ARBA" id="ARBA00022527"/>
    </source>
</evidence>
<sequence length="882" mass="96945">MAPLPPTLNPSPRLGSLHLFDQPSASLKRSGSASSHRSGLVPSPRPSHASLTDPQSGESSASGSRHGSFISTPRLLSRRNSAREQGPSGILRKISLKEHSTDEDLRIRAQAQDAQVIETPHVRMDRDPGSGRKMINQYVVLHELGHGTHGRVRLGQEVYPEAGDTEYGDATGPLYAIKIVDRNPKRKRLTGFSRQRASNPGKLVNESEIRKEIAIFKKVNHPNVVRMKEIIDDPENSKLFMILEYCEQGEIKWKDSEGKPALAVAEIRRIFRQTLLGLEYLHHQGIIHRDIKPSNLLLSNDGTVKISDFGCSHYSEALRVASAQPEGDEYVDDIELAKTAGSPAFFAPEMCYSGVESDPNPLRSLSPRPSPVQEIPAFTLRPPSVVEDLTDSKNRSDAGRTIPLRPTSSNDSARSRPQSSRSASASTLPRRERLPITNAIDVWALGVTLYCLLFGKTPFDAPNEYLLMQVIPTAEIEIPTTMGHDQLSTSSQEGQECLDLLHRLLEKDPSKRITLDQAKRHAFTLRDLPDPTGWLLSTDPHAQTFVTVSNDEVAQVVIVKAKFMDRVKHTLKSTLQLLNPGSRNRSRSIGAADAPQPSVLQNSPARTAPRDIRDHSPLRNNTPAMPGLARRLSLLGTGSLSPRRHSPASGSQHPALLAVVPLADEESTRPLASSSSLDKLANPSPPAALRRRQSSDIDVLGRQRSPSNASSTRIGSKLVRLLSRNNSQRIPARRNQDQPPSPRRMSLDEVRNPRPSTDTFESGSPEVGVPGHHWGNHLRSEPTPRRGSNLSEEYRGVLEEVDWNETLSDDDDYDPVPMHRPSGIERLQPTLSSSGSLHPSALDADRQAAQGGPEHRLDSPIEDDGLAISVGSRRGRKGSMRS</sequence>
<dbReference type="EC" id="2.7.11.1" evidence="1"/>
<comment type="catalytic activity">
    <reaction evidence="7">
        <text>L-threonyl-[protein] + ATP = O-phospho-L-threonyl-[protein] + ADP + H(+)</text>
        <dbReference type="Rhea" id="RHEA:46608"/>
        <dbReference type="Rhea" id="RHEA-COMP:11060"/>
        <dbReference type="Rhea" id="RHEA-COMP:11605"/>
        <dbReference type="ChEBI" id="CHEBI:15378"/>
        <dbReference type="ChEBI" id="CHEBI:30013"/>
        <dbReference type="ChEBI" id="CHEBI:30616"/>
        <dbReference type="ChEBI" id="CHEBI:61977"/>
        <dbReference type="ChEBI" id="CHEBI:456216"/>
        <dbReference type="EC" id="2.7.11.1"/>
    </reaction>
</comment>
<dbReference type="PROSITE" id="PS50011">
    <property type="entry name" value="PROTEIN_KINASE_DOM"/>
    <property type="match status" value="1"/>
</dbReference>
<comment type="catalytic activity">
    <reaction evidence="8">
        <text>L-seryl-[protein] + ATP = O-phospho-L-seryl-[protein] + ADP + H(+)</text>
        <dbReference type="Rhea" id="RHEA:17989"/>
        <dbReference type="Rhea" id="RHEA-COMP:9863"/>
        <dbReference type="Rhea" id="RHEA-COMP:11604"/>
        <dbReference type="ChEBI" id="CHEBI:15378"/>
        <dbReference type="ChEBI" id="CHEBI:29999"/>
        <dbReference type="ChEBI" id="CHEBI:30616"/>
        <dbReference type="ChEBI" id="CHEBI:83421"/>
        <dbReference type="ChEBI" id="CHEBI:456216"/>
        <dbReference type="EC" id="2.7.11.1"/>
    </reaction>
</comment>
<dbReference type="Proteomes" id="UP001182556">
    <property type="component" value="Unassembled WGS sequence"/>
</dbReference>
<dbReference type="InterPro" id="IPR008271">
    <property type="entry name" value="Ser/Thr_kinase_AS"/>
</dbReference>
<dbReference type="SUPFAM" id="SSF56112">
    <property type="entry name" value="Protein kinase-like (PK-like)"/>
    <property type="match status" value="1"/>
</dbReference>
<evidence type="ECO:0000256" key="4">
    <source>
        <dbReference type="ARBA" id="ARBA00022741"/>
    </source>
</evidence>
<proteinExistence type="predicted"/>
<reference evidence="11" key="1">
    <citation type="submission" date="2023-02" db="EMBL/GenBank/DDBJ databases">
        <title>Identification and recombinant expression of a fungal hydrolase from Papiliotrema laurentii that hydrolyzes apple cutin and clears colloidal polyester polyurethane.</title>
        <authorList>
            <consortium name="DOE Joint Genome Institute"/>
            <person name="Roman V.A."/>
            <person name="Bojanowski C."/>
            <person name="Crable B.R."/>
            <person name="Wagner D.N."/>
            <person name="Hung C.S."/>
            <person name="Nadeau L.J."/>
            <person name="Schratz L."/>
            <person name="Haridas S."/>
            <person name="Pangilinan J."/>
            <person name="Lipzen A."/>
            <person name="Na H."/>
            <person name="Yan M."/>
            <person name="Ng V."/>
            <person name="Grigoriev I.V."/>
            <person name="Spatafora J.W."/>
            <person name="Barlow D."/>
            <person name="Biffinger J."/>
            <person name="Kelley-Loughnane N."/>
            <person name="Varaljay V.A."/>
            <person name="Crookes-Goodson W.J."/>
        </authorList>
    </citation>
    <scope>NUCLEOTIDE SEQUENCE</scope>
    <source>
        <strain evidence="11">5307AH</strain>
    </source>
</reference>
<comment type="caution">
    <text evidence="11">The sequence shown here is derived from an EMBL/GenBank/DDBJ whole genome shotgun (WGS) entry which is preliminary data.</text>
</comment>
<evidence type="ECO:0000313" key="11">
    <source>
        <dbReference type="EMBL" id="KAK1924816.1"/>
    </source>
</evidence>
<evidence type="ECO:0000259" key="10">
    <source>
        <dbReference type="PROSITE" id="PS50011"/>
    </source>
</evidence>
<keyword evidence="2" id="KW-0723">Serine/threonine-protein kinase</keyword>
<gene>
    <name evidence="11" type="ORF">DB88DRAFT_237966</name>
</gene>
<feature type="domain" description="Protein kinase" evidence="10">
    <location>
        <begin position="138"/>
        <end position="524"/>
    </location>
</feature>
<accession>A0AAD9L5W7</accession>
<dbReference type="GO" id="GO:0004674">
    <property type="term" value="F:protein serine/threonine kinase activity"/>
    <property type="evidence" value="ECO:0007669"/>
    <property type="project" value="UniProtKB-KW"/>
</dbReference>
<feature type="compositionally biased region" description="Low complexity" evidence="9">
    <location>
        <begin position="24"/>
        <end position="40"/>
    </location>
</feature>
<dbReference type="InterPro" id="IPR011009">
    <property type="entry name" value="Kinase-like_dom_sf"/>
</dbReference>
<feature type="compositionally biased region" description="Polar residues" evidence="9">
    <location>
        <begin position="49"/>
        <end position="71"/>
    </location>
</feature>
<feature type="compositionally biased region" description="Low complexity" evidence="9">
    <location>
        <begin position="415"/>
        <end position="426"/>
    </location>
</feature>
<evidence type="ECO:0000256" key="1">
    <source>
        <dbReference type="ARBA" id="ARBA00012513"/>
    </source>
</evidence>
<dbReference type="GO" id="GO:0005524">
    <property type="term" value="F:ATP binding"/>
    <property type="evidence" value="ECO:0007669"/>
    <property type="project" value="UniProtKB-KW"/>
</dbReference>
<keyword evidence="12" id="KW-1185">Reference proteome</keyword>
<organism evidence="11 12">
    <name type="scientific">Papiliotrema laurentii</name>
    <name type="common">Cryptococcus laurentii</name>
    <dbReference type="NCBI Taxonomy" id="5418"/>
    <lineage>
        <taxon>Eukaryota</taxon>
        <taxon>Fungi</taxon>
        <taxon>Dikarya</taxon>
        <taxon>Basidiomycota</taxon>
        <taxon>Agaricomycotina</taxon>
        <taxon>Tremellomycetes</taxon>
        <taxon>Tremellales</taxon>
        <taxon>Rhynchogastremaceae</taxon>
        <taxon>Papiliotrema</taxon>
    </lineage>
</organism>
<dbReference type="PANTHER" id="PTHR24343:SF330">
    <property type="entry name" value="SNF1-ACTIVATING KINASE 1"/>
    <property type="match status" value="1"/>
</dbReference>
<keyword evidence="5 11" id="KW-0418">Kinase</keyword>
<feature type="compositionally biased region" description="Acidic residues" evidence="9">
    <location>
        <begin position="799"/>
        <end position="814"/>
    </location>
</feature>
<dbReference type="EMBL" id="JAODAN010000004">
    <property type="protein sequence ID" value="KAK1924816.1"/>
    <property type="molecule type" value="Genomic_DNA"/>
</dbReference>
<dbReference type="Gene3D" id="1.10.510.10">
    <property type="entry name" value="Transferase(Phosphotransferase) domain 1"/>
    <property type="match status" value="2"/>
</dbReference>
<feature type="compositionally biased region" description="Basic residues" evidence="9">
    <location>
        <begin position="873"/>
        <end position="882"/>
    </location>
</feature>
<evidence type="ECO:0000256" key="9">
    <source>
        <dbReference type="SAM" id="MobiDB-lite"/>
    </source>
</evidence>
<dbReference type="PROSITE" id="PS00108">
    <property type="entry name" value="PROTEIN_KINASE_ST"/>
    <property type="match status" value="1"/>
</dbReference>
<feature type="region of interest" description="Disordered" evidence="9">
    <location>
        <begin position="578"/>
        <end position="627"/>
    </location>
</feature>
<dbReference type="GO" id="GO:0005737">
    <property type="term" value="C:cytoplasm"/>
    <property type="evidence" value="ECO:0007669"/>
    <property type="project" value="TreeGrafter"/>
</dbReference>
<dbReference type="Gene3D" id="3.30.200.20">
    <property type="entry name" value="Phosphorylase Kinase, domain 1"/>
    <property type="match status" value="1"/>
</dbReference>
<evidence type="ECO:0000256" key="5">
    <source>
        <dbReference type="ARBA" id="ARBA00022777"/>
    </source>
</evidence>